<keyword evidence="2" id="KW-1185">Reference proteome</keyword>
<dbReference type="InterPro" id="IPR041492">
    <property type="entry name" value="HAD_2"/>
</dbReference>
<reference evidence="1" key="1">
    <citation type="submission" date="2020-07" db="EMBL/GenBank/DDBJ databases">
        <title>Vallitalea pronyensis genome.</title>
        <authorList>
            <person name="Postec A."/>
        </authorList>
    </citation>
    <scope>NUCLEOTIDE SEQUENCE</scope>
    <source>
        <strain evidence="1">FatNI3</strain>
    </source>
</reference>
<dbReference type="GO" id="GO:0008967">
    <property type="term" value="F:phosphoglycolate phosphatase activity"/>
    <property type="evidence" value="ECO:0007669"/>
    <property type="project" value="TreeGrafter"/>
</dbReference>
<keyword evidence="1" id="KW-0378">Hydrolase</keyword>
<evidence type="ECO:0000313" key="1">
    <source>
        <dbReference type="EMBL" id="QUI21336.1"/>
    </source>
</evidence>
<dbReference type="GO" id="GO:0005829">
    <property type="term" value="C:cytosol"/>
    <property type="evidence" value="ECO:0007669"/>
    <property type="project" value="TreeGrafter"/>
</dbReference>
<name>A0A8J8MGX2_9FIRM</name>
<sequence length="235" mass="27346">MYKNYVFNLYGTLIDIKTNEEKSEIWEKLAIYLGYNSAHYDNQELKESFDKIVKKLIKKNDHYECPDYQIEDVFFKLYKDKGVKPKKKAKFAAKTFRLLSTDSIKLYDGVLDVMEQLKAQDKKIYLLSNAQKAFANSEMKYLGIKKLFDGICISSDVGIRKPDTKFYEYFFEKYDIRPEETIFVGNDAIDLKGASNMGIDSMYIHTNLSQGNAEDVPSKYKILDGDIRKLCDIIK</sequence>
<dbReference type="EMBL" id="CP058649">
    <property type="protein sequence ID" value="QUI21336.1"/>
    <property type="molecule type" value="Genomic_DNA"/>
</dbReference>
<dbReference type="Proteomes" id="UP000683246">
    <property type="component" value="Chromosome"/>
</dbReference>
<accession>A0A8J8MGX2</accession>
<protein>
    <submittedName>
        <fullName evidence="1">HAD family hydrolase</fullName>
    </submittedName>
</protein>
<dbReference type="PANTHER" id="PTHR43434:SF1">
    <property type="entry name" value="PHOSPHOGLYCOLATE PHOSPHATASE"/>
    <property type="match status" value="1"/>
</dbReference>
<dbReference type="GO" id="GO:0006281">
    <property type="term" value="P:DNA repair"/>
    <property type="evidence" value="ECO:0007669"/>
    <property type="project" value="TreeGrafter"/>
</dbReference>
<dbReference type="RefSeq" id="WP_212696806.1">
    <property type="nucleotide sequence ID" value="NZ_CP058649.1"/>
</dbReference>
<dbReference type="NCBIfam" id="TIGR01549">
    <property type="entry name" value="HAD-SF-IA-v1"/>
    <property type="match status" value="1"/>
</dbReference>
<dbReference type="PRINTS" id="PR00413">
    <property type="entry name" value="HADHALOGNASE"/>
</dbReference>
<dbReference type="InterPro" id="IPR023214">
    <property type="entry name" value="HAD_sf"/>
</dbReference>
<gene>
    <name evidence="1" type="ORF">HZI73_03130</name>
</gene>
<dbReference type="AlphaFoldDB" id="A0A8J8MGX2"/>
<dbReference type="NCBIfam" id="TIGR01509">
    <property type="entry name" value="HAD-SF-IA-v3"/>
    <property type="match status" value="1"/>
</dbReference>
<dbReference type="Gene3D" id="3.40.50.1000">
    <property type="entry name" value="HAD superfamily/HAD-like"/>
    <property type="match status" value="1"/>
</dbReference>
<proteinExistence type="predicted"/>
<dbReference type="InterPro" id="IPR050155">
    <property type="entry name" value="HAD-like_hydrolase_sf"/>
</dbReference>
<organism evidence="1 2">
    <name type="scientific">Vallitalea pronyensis</name>
    <dbReference type="NCBI Taxonomy" id="1348613"/>
    <lineage>
        <taxon>Bacteria</taxon>
        <taxon>Bacillati</taxon>
        <taxon>Bacillota</taxon>
        <taxon>Clostridia</taxon>
        <taxon>Lachnospirales</taxon>
        <taxon>Vallitaleaceae</taxon>
        <taxon>Vallitalea</taxon>
    </lineage>
</organism>
<dbReference type="InterPro" id="IPR006439">
    <property type="entry name" value="HAD-SF_hydro_IA"/>
</dbReference>
<dbReference type="PANTHER" id="PTHR43434">
    <property type="entry name" value="PHOSPHOGLYCOLATE PHOSPHATASE"/>
    <property type="match status" value="1"/>
</dbReference>
<dbReference type="InterPro" id="IPR036412">
    <property type="entry name" value="HAD-like_sf"/>
</dbReference>
<dbReference type="Pfam" id="PF13419">
    <property type="entry name" value="HAD_2"/>
    <property type="match status" value="1"/>
</dbReference>
<evidence type="ECO:0000313" key="2">
    <source>
        <dbReference type="Proteomes" id="UP000683246"/>
    </source>
</evidence>
<dbReference type="SUPFAM" id="SSF56784">
    <property type="entry name" value="HAD-like"/>
    <property type="match status" value="1"/>
</dbReference>
<dbReference type="KEGG" id="vpy:HZI73_03130"/>